<reference evidence="1" key="1">
    <citation type="submission" date="2020-10" db="EMBL/GenBank/DDBJ databases">
        <title>Taxonomic study of unclassified bacteria belonging to the class Ktedonobacteria.</title>
        <authorList>
            <person name="Yabe S."/>
            <person name="Wang C.M."/>
            <person name="Zheng Y."/>
            <person name="Sakai Y."/>
            <person name="Cavaletti L."/>
            <person name="Monciardini P."/>
            <person name="Donadio S."/>
        </authorList>
    </citation>
    <scope>NUCLEOTIDE SEQUENCE</scope>
    <source>
        <strain evidence="1">SOSP1-1</strain>
    </source>
</reference>
<keyword evidence="2" id="KW-1185">Reference proteome</keyword>
<dbReference type="AlphaFoldDB" id="A0A8J3I2Q7"/>
<protein>
    <submittedName>
        <fullName evidence="1">Uncharacterized protein</fullName>
    </submittedName>
</protein>
<sequence length="54" mass="6406">MDLSTHIISSNAIYEISSYFGFYKTKKFVKGNLALRWFCRVYFECVPNDMMIIL</sequence>
<name>A0A8J3I2Q7_9CHLR</name>
<evidence type="ECO:0000313" key="2">
    <source>
        <dbReference type="Proteomes" id="UP000612362"/>
    </source>
</evidence>
<gene>
    <name evidence="1" type="ORF">KSX_58540</name>
</gene>
<accession>A0A8J3I2Q7</accession>
<comment type="caution">
    <text evidence="1">The sequence shown here is derived from an EMBL/GenBank/DDBJ whole genome shotgun (WGS) entry which is preliminary data.</text>
</comment>
<proteinExistence type="predicted"/>
<evidence type="ECO:0000313" key="1">
    <source>
        <dbReference type="EMBL" id="GHO47691.1"/>
    </source>
</evidence>
<dbReference type="EMBL" id="BNJF01000003">
    <property type="protein sequence ID" value="GHO47691.1"/>
    <property type="molecule type" value="Genomic_DNA"/>
</dbReference>
<dbReference type="RefSeq" id="WP_220196938.1">
    <property type="nucleotide sequence ID" value="NZ_BNJF01000003.1"/>
</dbReference>
<organism evidence="1 2">
    <name type="scientific">Ktedonospora formicarum</name>
    <dbReference type="NCBI Taxonomy" id="2778364"/>
    <lineage>
        <taxon>Bacteria</taxon>
        <taxon>Bacillati</taxon>
        <taxon>Chloroflexota</taxon>
        <taxon>Ktedonobacteria</taxon>
        <taxon>Ktedonobacterales</taxon>
        <taxon>Ktedonobacteraceae</taxon>
        <taxon>Ktedonospora</taxon>
    </lineage>
</organism>
<dbReference type="Proteomes" id="UP000612362">
    <property type="component" value="Unassembled WGS sequence"/>
</dbReference>